<gene>
    <name evidence="3" type="ORF">UFOVP1232_22</name>
    <name evidence="4" type="ORF">UFOVP1572_39</name>
    <name evidence="1" type="ORF">UFOVP644_8</name>
    <name evidence="2" type="ORF">UFOVP958_22</name>
</gene>
<dbReference type="EMBL" id="LR796621">
    <property type="protein sequence ID" value="CAB4154464.1"/>
    <property type="molecule type" value="Genomic_DNA"/>
</dbReference>
<evidence type="ECO:0000313" key="3">
    <source>
        <dbReference type="EMBL" id="CAB4192373.1"/>
    </source>
</evidence>
<organism evidence="1">
    <name type="scientific">uncultured Caudovirales phage</name>
    <dbReference type="NCBI Taxonomy" id="2100421"/>
    <lineage>
        <taxon>Viruses</taxon>
        <taxon>Duplodnaviria</taxon>
        <taxon>Heunggongvirae</taxon>
        <taxon>Uroviricota</taxon>
        <taxon>Caudoviricetes</taxon>
        <taxon>Peduoviridae</taxon>
        <taxon>Maltschvirus</taxon>
        <taxon>Maltschvirus maltsch</taxon>
    </lineage>
</organism>
<name>A0A6J5NG80_9CAUD</name>
<dbReference type="EMBL" id="LR796908">
    <property type="protein sequence ID" value="CAB4174004.1"/>
    <property type="molecule type" value="Genomic_DNA"/>
</dbReference>
<sequence>MSNTVTFKRGTTYSGTVTYTPATGGPANLLTTTVTSDIIDSSGATYSCTITMAGNGLSFVASLPASTTAGFSLGTARSDIKFVYGGTTFFSDTFRLTVVDQVTA</sequence>
<dbReference type="EMBL" id="LR798421">
    <property type="protein sequence ID" value="CAB5230612.1"/>
    <property type="molecule type" value="Genomic_DNA"/>
</dbReference>
<dbReference type="EMBL" id="LR797189">
    <property type="protein sequence ID" value="CAB4192373.1"/>
    <property type="molecule type" value="Genomic_DNA"/>
</dbReference>
<proteinExistence type="predicted"/>
<evidence type="ECO:0000313" key="4">
    <source>
        <dbReference type="EMBL" id="CAB5230612.1"/>
    </source>
</evidence>
<evidence type="ECO:0000313" key="1">
    <source>
        <dbReference type="EMBL" id="CAB4154464.1"/>
    </source>
</evidence>
<protein>
    <submittedName>
        <fullName evidence="1">Uncharacterized protein</fullName>
    </submittedName>
</protein>
<evidence type="ECO:0000313" key="2">
    <source>
        <dbReference type="EMBL" id="CAB4174004.1"/>
    </source>
</evidence>
<reference evidence="1" key="1">
    <citation type="submission" date="2020-04" db="EMBL/GenBank/DDBJ databases">
        <authorList>
            <person name="Chiriac C."/>
            <person name="Salcher M."/>
            <person name="Ghai R."/>
            <person name="Kavagutti S V."/>
        </authorList>
    </citation>
    <scope>NUCLEOTIDE SEQUENCE</scope>
</reference>
<accession>A0A6J5NG80</accession>